<keyword evidence="2" id="KW-0547">Nucleotide-binding</keyword>
<keyword evidence="9" id="KW-1185">Reference proteome</keyword>
<evidence type="ECO:0000313" key="8">
    <source>
        <dbReference type="EMBL" id="BES85237.1"/>
    </source>
</evidence>
<dbReference type="EMBL" id="AP028908">
    <property type="protein sequence ID" value="BES85237.1"/>
    <property type="molecule type" value="Genomic_DNA"/>
</dbReference>
<evidence type="ECO:0000256" key="1">
    <source>
        <dbReference type="ARBA" id="ARBA00022448"/>
    </source>
</evidence>
<dbReference type="PROSITE" id="PS00211">
    <property type="entry name" value="ABC_TRANSPORTER_1"/>
    <property type="match status" value="1"/>
</dbReference>
<dbReference type="NCBIfam" id="NF010061">
    <property type="entry name" value="PRK13538.1"/>
    <property type="match status" value="1"/>
</dbReference>
<sequence length="210" mass="23049">MLEARDVVCIRDEHVLFSALSFTASAGDMVQIAGANGVGKTSLLRILSGLATPESGEICWQGQRINRIREQFNQQLLWLGHQPGIKSVLTGEENLRFFSPQQHQDALWQALAAVGLAGYEDVPVARLSAGQQRRVALARLWLTDVPLWILDEPLTALDVAGVEMLTQRMEHHIARGGIIILTTHQPLRPFAQDIRCIQLTPSEGTPSCGG</sequence>
<dbReference type="PANTHER" id="PTHR43499">
    <property type="entry name" value="ABC TRANSPORTER I FAMILY MEMBER 1"/>
    <property type="match status" value="1"/>
</dbReference>
<dbReference type="AlphaFoldDB" id="A0AAN0KAX4"/>
<feature type="domain" description="ABC transporter" evidence="7">
    <location>
        <begin position="2"/>
        <end position="209"/>
    </location>
</feature>
<evidence type="ECO:0000259" key="7">
    <source>
        <dbReference type="PROSITE" id="PS50893"/>
    </source>
</evidence>
<dbReference type="GO" id="GO:0016887">
    <property type="term" value="F:ATP hydrolysis activity"/>
    <property type="evidence" value="ECO:0007669"/>
    <property type="project" value="InterPro"/>
</dbReference>
<dbReference type="Gene3D" id="3.40.50.300">
    <property type="entry name" value="P-loop containing nucleotide triphosphate hydrolases"/>
    <property type="match status" value="1"/>
</dbReference>
<dbReference type="InterPro" id="IPR003439">
    <property type="entry name" value="ABC_transporter-like_ATP-bd"/>
</dbReference>
<evidence type="ECO:0000256" key="2">
    <source>
        <dbReference type="ARBA" id="ARBA00022741"/>
    </source>
</evidence>
<dbReference type="Proteomes" id="UP001377830">
    <property type="component" value="Chromosome"/>
</dbReference>
<dbReference type="NCBIfam" id="TIGR01189">
    <property type="entry name" value="ccmA"/>
    <property type="match status" value="1"/>
</dbReference>
<organism evidence="8 9">
    <name type="scientific">Pectobacterium araliae</name>
    <dbReference type="NCBI Taxonomy" id="3073862"/>
    <lineage>
        <taxon>Bacteria</taxon>
        <taxon>Pseudomonadati</taxon>
        <taxon>Pseudomonadota</taxon>
        <taxon>Gammaproteobacteria</taxon>
        <taxon>Enterobacterales</taxon>
        <taxon>Pectobacteriaceae</taxon>
        <taxon>Pectobacterium</taxon>
    </lineage>
</organism>
<keyword evidence="4" id="KW-0067">ATP-binding</keyword>
<dbReference type="CDD" id="cd03231">
    <property type="entry name" value="ABC_CcmA_heme_exporter"/>
    <property type="match status" value="1"/>
</dbReference>
<dbReference type="GO" id="GO:0017004">
    <property type="term" value="P:cytochrome complex assembly"/>
    <property type="evidence" value="ECO:0007669"/>
    <property type="project" value="UniProtKB-KW"/>
</dbReference>
<name>A0AAN0KAX4_9GAMM</name>
<keyword evidence="3" id="KW-0201">Cytochrome c-type biogenesis</keyword>
<reference evidence="9" key="1">
    <citation type="journal article" date="2024" name="Int. J. Syst. Evol. Microbiol.">
        <title>Pectobacterium araliae sp. nov., a pathogen causing bacterial soft rot of Japanese angelica tree in Japan.</title>
        <authorList>
            <person name="Sawada H."/>
            <person name="Someya N."/>
            <person name="Morohoshi T."/>
            <person name="Ono M."/>
            <person name="Satou M."/>
        </authorList>
    </citation>
    <scope>NUCLEOTIDE SEQUENCE [LARGE SCALE GENOMIC DNA]</scope>
    <source>
        <strain evidence="9">MAFF 302110</strain>
    </source>
</reference>
<evidence type="ECO:0000256" key="3">
    <source>
        <dbReference type="ARBA" id="ARBA00022748"/>
    </source>
</evidence>
<evidence type="ECO:0000313" key="9">
    <source>
        <dbReference type="Proteomes" id="UP001377830"/>
    </source>
</evidence>
<accession>A0AAN0KAX4</accession>
<protein>
    <submittedName>
        <fullName evidence="8">Cytochrome c biogenesis heme-transporting ATPase CcmA</fullName>
    </submittedName>
</protein>
<keyword evidence="6" id="KW-0472">Membrane</keyword>
<dbReference type="InterPro" id="IPR027417">
    <property type="entry name" value="P-loop_NTPase"/>
</dbReference>
<dbReference type="PROSITE" id="PS50893">
    <property type="entry name" value="ABC_TRANSPORTER_2"/>
    <property type="match status" value="1"/>
</dbReference>
<dbReference type="PANTHER" id="PTHR43499:SF1">
    <property type="entry name" value="ABC TRANSPORTER I FAMILY MEMBER 1"/>
    <property type="match status" value="1"/>
</dbReference>
<dbReference type="SMART" id="SM00382">
    <property type="entry name" value="AAA"/>
    <property type="match status" value="1"/>
</dbReference>
<dbReference type="InterPro" id="IPR005895">
    <property type="entry name" value="ABC_transptr_haem_export_CcmA"/>
</dbReference>
<dbReference type="InterPro" id="IPR017871">
    <property type="entry name" value="ABC_transporter-like_CS"/>
</dbReference>
<keyword evidence="1" id="KW-0813">Transport</keyword>
<evidence type="ECO:0000256" key="6">
    <source>
        <dbReference type="ARBA" id="ARBA00023136"/>
    </source>
</evidence>
<dbReference type="SUPFAM" id="SSF52540">
    <property type="entry name" value="P-loop containing nucleoside triphosphate hydrolases"/>
    <property type="match status" value="1"/>
</dbReference>
<dbReference type="GO" id="GO:0005524">
    <property type="term" value="F:ATP binding"/>
    <property type="evidence" value="ECO:0007669"/>
    <property type="project" value="UniProtKB-KW"/>
</dbReference>
<dbReference type="RefSeq" id="WP_261848391.1">
    <property type="nucleotide sequence ID" value="NZ_AP028908.1"/>
</dbReference>
<dbReference type="Pfam" id="PF00005">
    <property type="entry name" value="ABC_tran"/>
    <property type="match status" value="1"/>
</dbReference>
<gene>
    <name evidence="8" type="primary">ccmA</name>
    <name evidence="8" type="ORF">PEC302110_23340</name>
</gene>
<dbReference type="GO" id="GO:0022857">
    <property type="term" value="F:transmembrane transporter activity"/>
    <property type="evidence" value="ECO:0007669"/>
    <property type="project" value="InterPro"/>
</dbReference>
<dbReference type="InterPro" id="IPR003593">
    <property type="entry name" value="AAA+_ATPase"/>
</dbReference>
<evidence type="ECO:0000256" key="4">
    <source>
        <dbReference type="ARBA" id="ARBA00022840"/>
    </source>
</evidence>
<dbReference type="KEGG" id="parl:PEC302110_23340"/>
<proteinExistence type="predicted"/>
<evidence type="ECO:0000256" key="5">
    <source>
        <dbReference type="ARBA" id="ARBA00022967"/>
    </source>
</evidence>
<keyword evidence="5" id="KW-1278">Translocase</keyword>